<dbReference type="PANTHER" id="PTHR43591">
    <property type="entry name" value="METHYLTRANSFERASE"/>
    <property type="match status" value="1"/>
</dbReference>
<keyword evidence="2" id="KW-0489">Methyltransferase</keyword>
<name>A0A084SYN7_9BACT</name>
<dbReference type="InterPro" id="IPR041698">
    <property type="entry name" value="Methyltransf_25"/>
</dbReference>
<reference evidence="2 3" key="1">
    <citation type="submission" date="2014-07" db="EMBL/GenBank/DDBJ databases">
        <title>Draft Genome Sequence of Gephyronic Acid Producer, Cystobacter violaceus Strain Cb vi76.</title>
        <authorList>
            <person name="Stevens D.C."/>
            <person name="Young J."/>
            <person name="Carmichael R."/>
            <person name="Tan J."/>
            <person name="Taylor R.E."/>
        </authorList>
    </citation>
    <scope>NUCLEOTIDE SEQUENCE [LARGE SCALE GENOMIC DNA]</scope>
    <source>
        <strain evidence="2 3">Cb vi76</strain>
    </source>
</reference>
<dbReference type="GO" id="GO:0008168">
    <property type="term" value="F:methyltransferase activity"/>
    <property type="evidence" value="ECO:0007669"/>
    <property type="project" value="UniProtKB-KW"/>
</dbReference>
<proteinExistence type="predicted"/>
<sequence>MNAASQTGDEQTKYWNGIAGRAWTEEQEMLDRMYKPIEDLLVAAVPANSGHQVLDIGCGTGGMTLAVARRLGAEGRCVGIDISDPMLAAARARAEQEGVPATFIRANAQDHAFEPASFDMLISRFGVMFFDDPVRAFANMRRAVKDGAPLRFVAWRSLSENPFMTTAERTAAPLLPKLPARRPDAPGPFAFADQHRVHRILEESGWAGIDIQPIDVACTLPEKELVRYLSRFGPLGLILHEVDDRLRTQVIETVRAAFEPYVHGTEVRFNAACWMIRAQAPNKALR</sequence>
<dbReference type="RefSeq" id="WP_043391779.1">
    <property type="nucleotide sequence ID" value="NZ_JPMI01000046.1"/>
</dbReference>
<dbReference type="Pfam" id="PF13649">
    <property type="entry name" value="Methyltransf_25"/>
    <property type="match status" value="1"/>
</dbReference>
<dbReference type="GO" id="GO:0032259">
    <property type="term" value="P:methylation"/>
    <property type="evidence" value="ECO:0007669"/>
    <property type="project" value="UniProtKB-KW"/>
</dbReference>
<evidence type="ECO:0000313" key="2">
    <source>
        <dbReference type="EMBL" id="KFA93572.1"/>
    </source>
</evidence>
<dbReference type="InterPro" id="IPR029063">
    <property type="entry name" value="SAM-dependent_MTases_sf"/>
</dbReference>
<dbReference type="Gene3D" id="3.40.50.150">
    <property type="entry name" value="Vaccinia Virus protein VP39"/>
    <property type="match status" value="1"/>
</dbReference>
<comment type="caution">
    <text evidence="2">The sequence shown here is derived from an EMBL/GenBank/DDBJ whole genome shotgun (WGS) entry which is preliminary data.</text>
</comment>
<feature type="domain" description="Methyltransferase" evidence="1">
    <location>
        <begin position="53"/>
        <end position="147"/>
    </location>
</feature>
<dbReference type="AlphaFoldDB" id="A0A084SYN7"/>
<accession>A0A084SYN7</accession>
<dbReference type="Proteomes" id="UP000028547">
    <property type="component" value="Unassembled WGS sequence"/>
</dbReference>
<protein>
    <submittedName>
        <fullName evidence="2">SAM-dependent methyltransferase</fullName>
    </submittedName>
</protein>
<dbReference type="CDD" id="cd02440">
    <property type="entry name" value="AdoMet_MTases"/>
    <property type="match status" value="1"/>
</dbReference>
<gene>
    <name evidence="2" type="ORF">Q664_08215</name>
</gene>
<evidence type="ECO:0000313" key="3">
    <source>
        <dbReference type="Proteomes" id="UP000028547"/>
    </source>
</evidence>
<organism evidence="2 3">
    <name type="scientific">Archangium violaceum Cb vi76</name>
    <dbReference type="NCBI Taxonomy" id="1406225"/>
    <lineage>
        <taxon>Bacteria</taxon>
        <taxon>Pseudomonadati</taxon>
        <taxon>Myxococcota</taxon>
        <taxon>Myxococcia</taxon>
        <taxon>Myxococcales</taxon>
        <taxon>Cystobacterineae</taxon>
        <taxon>Archangiaceae</taxon>
        <taxon>Archangium</taxon>
    </lineage>
</organism>
<dbReference type="EMBL" id="JPMI01000046">
    <property type="protein sequence ID" value="KFA93572.1"/>
    <property type="molecule type" value="Genomic_DNA"/>
</dbReference>
<dbReference type="PANTHER" id="PTHR43591:SF24">
    <property type="entry name" value="2-METHOXY-6-POLYPRENYL-1,4-BENZOQUINOL METHYLASE, MITOCHONDRIAL"/>
    <property type="match status" value="1"/>
</dbReference>
<evidence type="ECO:0000259" key="1">
    <source>
        <dbReference type="Pfam" id="PF13649"/>
    </source>
</evidence>
<keyword evidence="2" id="KW-0808">Transferase</keyword>
<dbReference type="SUPFAM" id="SSF53335">
    <property type="entry name" value="S-adenosyl-L-methionine-dependent methyltransferases"/>
    <property type="match status" value="1"/>
</dbReference>